<name>A0AAJ0BVN3_9PEZI</name>
<dbReference type="SUPFAM" id="SSF51735">
    <property type="entry name" value="NAD(P)-binding Rossmann-fold domains"/>
    <property type="match status" value="1"/>
</dbReference>
<gene>
    <name evidence="5" type="ORF">QBC33DRAFT_545116</name>
</gene>
<organism evidence="5 6">
    <name type="scientific">Phialemonium atrogriseum</name>
    <dbReference type="NCBI Taxonomy" id="1093897"/>
    <lineage>
        <taxon>Eukaryota</taxon>
        <taxon>Fungi</taxon>
        <taxon>Dikarya</taxon>
        <taxon>Ascomycota</taxon>
        <taxon>Pezizomycotina</taxon>
        <taxon>Sordariomycetes</taxon>
        <taxon>Sordariomycetidae</taxon>
        <taxon>Cephalothecales</taxon>
        <taxon>Cephalothecaceae</taxon>
        <taxon>Phialemonium</taxon>
    </lineage>
</organism>
<comment type="caution">
    <text evidence="5">The sequence shown here is derived from an EMBL/GenBank/DDBJ whole genome shotgun (WGS) entry which is preliminary data.</text>
</comment>
<reference evidence="5" key="1">
    <citation type="submission" date="2023-06" db="EMBL/GenBank/DDBJ databases">
        <title>Genome-scale phylogeny and comparative genomics of the fungal order Sordariales.</title>
        <authorList>
            <consortium name="Lawrence Berkeley National Laboratory"/>
            <person name="Hensen N."/>
            <person name="Bonometti L."/>
            <person name="Westerberg I."/>
            <person name="Brannstrom I.O."/>
            <person name="Guillou S."/>
            <person name="Cros-Aarteil S."/>
            <person name="Calhoun S."/>
            <person name="Haridas S."/>
            <person name="Kuo A."/>
            <person name="Mondo S."/>
            <person name="Pangilinan J."/>
            <person name="Riley R."/>
            <person name="Labutti K."/>
            <person name="Andreopoulos B."/>
            <person name="Lipzen A."/>
            <person name="Chen C."/>
            <person name="Yanf M."/>
            <person name="Daum C."/>
            <person name="Ng V."/>
            <person name="Clum A."/>
            <person name="Steindorff A."/>
            <person name="Ohm R."/>
            <person name="Martin F."/>
            <person name="Silar P."/>
            <person name="Natvig D."/>
            <person name="Lalanne C."/>
            <person name="Gautier V."/>
            <person name="Ament-Velasquez S.L."/>
            <person name="Kruys A."/>
            <person name="Hutchinson M.I."/>
            <person name="Powell A.J."/>
            <person name="Barry K."/>
            <person name="Miller A.N."/>
            <person name="Grigoriev I.V."/>
            <person name="Debuchy R."/>
            <person name="Gladieux P."/>
            <person name="Thoren M.H."/>
            <person name="Johannesson H."/>
        </authorList>
    </citation>
    <scope>NUCLEOTIDE SEQUENCE</scope>
    <source>
        <strain evidence="5">8032-3</strain>
    </source>
</reference>
<dbReference type="EMBL" id="MU839016">
    <property type="protein sequence ID" value="KAK1765309.1"/>
    <property type="molecule type" value="Genomic_DNA"/>
</dbReference>
<dbReference type="InterPro" id="IPR020904">
    <property type="entry name" value="Sc_DH/Rdtase_CS"/>
</dbReference>
<evidence type="ECO:0000256" key="1">
    <source>
        <dbReference type="ARBA" id="ARBA00006484"/>
    </source>
</evidence>
<evidence type="ECO:0000313" key="5">
    <source>
        <dbReference type="EMBL" id="KAK1765309.1"/>
    </source>
</evidence>
<dbReference type="GeneID" id="85311722"/>
<dbReference type="PROSITE" id="PS00061">
    <property type="entry name" value="ADH_SHORT"/>
    <property type="match status" value="1"/>
</dbReference>
<dbReference type="PRINTS" id="PR00080">
    <property type="entry name" value="SDRFAMILY"/>
</dbReference>
<dbReference type="Gene3D" id="3.40.50.720">
    <property type="entry name" value="NAD(P)-binding Rossmann-like Domain"/>
    <property type="match status" value="1"/>
</dbReference>
<keyword evidence="6" id="KW-1185">Reference proteome</keyword>
<dbReference type="InterPro" id="IPR051687">
    <property type="entry name" value="Peroxisomal_Beta-Oxidation"/>
</dbReference>
<comment type="similarity">
    <text evidence="1 4">Belongs to the short-chain dehydrogenases/reductases (SDR) family.</text>
</comment>
<dbReference type="GO" id="GO:0016491">
    <property type="term" value="F:oxidoreductase activity"/>
    <property type="evidence" value="ECO:0007669"/>
    <property type="project" value="UniProtKB-KW"/>
</dbReference>
<sequence>MTTPTKLTSLQGRVAIVTGAGGGLGREYALLLAAYGAKVVVNDYGGTLDGQRGTSSRSEAVVEEIKARGGEAMADGHDISIQTEVQQLVQNTLAAYGAVHILVNNAGIAGQMSSHDNVNEASFRRTWEIAALGSILLISAVYPTMEKQGYGRIINTSSDSIVGMGAGGDGGYVASKGAVFGLTRDLGRMSTKADIKINGIMPSAVSRMSDLSPVIKRITRQYFEPHLVADFVVVLASEECPVSGELFSVGGGRAARTTLATVPGHSREKSPEGYLANFDTVMGQSKDLFVPADTLDLVSYAIRHATGEEVGKIEM</sequence>
<dbReference type="PANTHER" id="PTHR45024">
    <property type="entry name" value="DEHYDROGENASES, SHORT CHAIN"/>
    <property type="match status" value="1"/>
</dbReference>
<keyword evidence="2" id="KW-0521">NADP</keyword>
<dbReference type="RefSeq" id="XP_060281522.1">
    <property type="nucleotide sequence ID" value="XM_060428535.1"/>
</dbReference>
<proteinExistence type="inferred from homology"/>
<dbReference type="AlphaFoldDB" id="A0AAJ0BVN3"/>
<dbReference type="PANTHER" id="PTHR45024:SF2">
    <property type="entry name" value="SCP2 DOMAIN-CONTAINING PROTEIN"/>
    <property type="match status" value="1"/>
</dbReference>
<evidence type="ECO:0000256" key="4">
    <source>
        <dbReference type="RuleBase" id="RU000363"/>
    </source>
</evidence>
<dbReference type="InterPro" id="IPR036291">
    <property type="entry name" value="NAD(P)-bd_dom_sf"/>
</dbReference>
<protein>
    <submittedName>
        <fullName evidence="5">FOX-2 multifunctional beta-oxidation</fullName>
    </submittedName>
</protein>
<keyword evidence="3" id="KW-0560">Oxidoreductase</keyword>
<dbReference type="PRINTS" id="PR00081">
    <property type="entry name" value="GDHRDH"/>
</dbReference>
<evidence type="ECO:0000256" key="3">
    <source>
        <dbReference type="ARBA" id="ARBA00023002"/>
    </source>
</evidence>
<evidence type="ECO:0000313" key="6">
    <source>
        <dbReference type="Proteomes" id="UP001244011"/>
    </source>
</evidence>
<dbReference type="Proteomes" id="UP001244011">
    <property type="component" value="Unassembled WGS sequence"/>
</dbReference>
<dbReference type="InterPro" id="IPR002347">
    <property type="entry name" value="SDR_fam"/>
</dbReference>
<accession>A0AAJ0BVN3</accession>
<evidence type="ECO:0000256" key="2">
    <source>
        <dbReference type="ARBA" id="ARBA00022857"/>
    </source>
</evidence>
<dbReference type="Pfam" id="PF00106">
    <property type="entry name" value="adh_short"/>
    <property type="match status" value="1"/>
</dbReference>